<keyword evidence="5 8" id="KW-0812">Transmembrane</keyword>
<feature type="transmembrane region" description="Helical" evidence="8">
    <location>
        <begin position="285"/>
        <end position="310"/>
    </location>
</feature>
<keyword evidence="3" id="KW-0813">Transport</keyword>
<gene>
    <name evidence="9" type="ORF">FYJ57_11195</name>
</gene>
<reference evidence="9 10" key="1">
    <citation type="submission" date="2019-08" db="EMBL/GenBank/DDBJ databases">
        <title>In-depth cultivation of the pig gut microbiome towards novel bacterial diversity and tailored functional studies.</title>
        <authorList>
            <person name="Wylensek D."/>
            <person name="Hitch T.C.A."/>
            <person name="Clavel T."/>
        </authorList>
    </citation>
    <scope>NUCLEOTIDE SEQUENCE [LARGE SCALE GENOMIC DNA]</scope>
    <source>
        <strain evidence="9 10">BSM-380-WT-5A</strain>
    </source>
</reference>
<feature type="transmembrane region" description="Helical" evidence="8">
    <location>
        <begin position="225"/>
        <end position="247"/>
    </location>
</feature>
<evidence type="ECO:0000313" key="9">
    <source>
        <dbReference type="EMBL" id="MST67269.1"/>
    </source>
</evidence>
<keyword evidence="4" id="KW-1003">Cell membrane</keyword>
<comment type="caution">
    <text evidence="9">The sequence shown here is derived from an EMBL/GenBank/DDBJ whole genome shotgun (WGS) entry which is preliminary data.</text>
</comment>
<feature type="transmembrane region" description="Helical" evidence="8">
    <location>
        <begin position="37"/>
        <end position="56"/>
    </location>
</feature>
<sequence length="311" mass="33779">MNTFWILMEQIELFIVYLVIGVILVRTGVLSDKGLDWIARVVMKLSLPMMIFVNVVSQVDRVALVKSLSIIGLAVTASTLLYGLGVVLTKLFHVEGDRAQIYRAMTMFGNVGFMGIPIITSIFQERGMLYVSVFTIVDQLAMWTVGVKLTSPSGKGKFDPKKLINPATVAIALAILFVLTGLKLPGVLQTGFQNIGATATPLAMIYLGGVFACMDICKYVKQMELYGIVICKMLIFPVLFYLVLSFVSVSEEIRMTMSLITAMPTMSSVVMLANSSGSDGAYSLGGVMITTLCGIVTLPVVCRVLLWIAVA</sequence>
<evidence type="ECO:0000256" key="2">
    <source>
        <dbReference type="ARBA" id="ARBA00010145"/>
    </source>
</evidence>
<feature type="transmembrane region" description="Helical" evidence="8">
    <location>
        <begin position="6"/>
        <end position="25"/>
    </location>
</feature>
<dbReference type="Pfam" id="PF03547">
    <property type="entry name" value="Mem_trans"/>
    <property type="match status" value="1"/>
</dbReference>
<comment type="subcellular location">
    <subcellularLocation>
        <location evidence="1">Cell membrane</location>
        <topology evidence="1">Multi-pass membrane protein</topology>
    </subcellularLocation>
</comment>
<dbReference type="InterPro" id="IPR038770">
    <property type="entry name" value="Na+/solute_symporter_sf"/>
</dbReference>
<evidence type="ECO:0000256" key="7">
    <source>
        <dbReference type="ARBA" id="ARBA00023136"/>
    </source>
</evidence>
<dbReference type="Proteomes" id="UP000440513">
    <property type="component" value="Unassembled WGS sequence"/>
</dbReference>
<evidence type="ECO:0000256" key="1">
    <source>
        <dbReference type="ARBA" id="ARBA00004651"/>
    </source>
</evidence>
<proteinExistence type="inferred from homology"/>
<feature type="transmembrane region" description="Helical" evidence="8">
    <location>
        <begin position="101"/>
        <end position="123"/>
    </location>
</feature>
<evidence type="ECO:0000256" key="4">
    <source>
        <dbReference type="ARBA" id="ARBA00022475"/>
    </source>
</evidence>
<feature type="transmembrane region" description="Helical" evidence="8">
    <location>
        <begin position="163"/>
        <end position="182"/>
    </location>
</feature>
<evidence type="ECO:0000256" key="8">
    <source>
        <dbReference type="SAM" id="Phobius"/>
    </source>
</evidence>
<evidence type="ECO:0000256" key="5">
    <source>
        <dbReference type="ARBA" id="ARBA00022692"/>
    </source>
</evidence>
<dbReference type="PANTHER" id="PTHR36838:SF3">
    <property type="entry name" value="TRANSPORTER AUXIN EFFLUX CARRIER EC FAMILY"/>
    <property type="match status" value="1"/>
</dbReference>
<evidence type="ECO:0000256" key="3">
    <source>
        <dbReference type="ARBA" id="ARBA00022448"/>
    </source>
</evidence>
<dbReference type="EMBL" id="VUMS01000021">
    <property type="protein sequence ID" value="MST67269.1"/>
    <property type="molecule type" value="Genomic_DNA"/>
</dbReference>
<dbReference type="GO" id="GO:0005886">
    <property type="term" value="C:plasma membrane"/>
    <property type="evidence" value="ECO:0007669"/>
    <property type="project" value="UniProtKB-SubCell"/>
</dbReference>
<dbReference type="InterPro" id="IPR004776">
    <property type="entry name" value="Mem_transp_PIN-like"/>
</dbReference>
<accession>A0A7X2TM23</accession>
<feature type="transmembrane region" description="Helical" evidence="8">
    <location>
        <begin position="68"/>
        <end position="89"/>
    </location>
</feature>
<evidence type="ECO:0000313" key="10">
    <source>
        <dbReference type="Proteomes" id="UP000440513"/>
    </source>
</evidence>
<keyword evidence="7 8" id="KW-0472">Membrane</keyword>
<name>A0A7X2TM23_9FIRM</name>
<dbReference type="GO" id="GO:0055085">
    <property type="term" value="P:transmembrane transport"/>
    <property type="evidence" value="ECO:0007669"/>
    <property type="project" value="InterPro"/>
</dbReference>
<dbReference type="AlphaFoldDB" id="A0A7X2TM23"/>
<dbReference type="RefSeq" id="WP_154432702.1">
    <property type="nucleotide sequence ID" value="NZ_VUMS01000021.1"/>
</dbReference>
<feature type="transmembrane region" description="Helical" evidence="8">
    <location>
        <begin position="194"/>
        <end position="213"/>
    </location>
</feature>
<dbReference type="PANTHER" id="PTHR36838">
    <property type="entry name" value="AUXIN EFFLUX CARRIER FAMILY PROTEIN"/>
    <property type="match status" value="1"/>
</dbReference>
<comment type="similarity">
    <text evidence="2">Belongs to the auxin efflux carrier (TC 2.A.69) family.</text>
</comment>
<organism evidence="9 10">
    <name type="scientific">Oliverpabstia intestinalis</name>
    <dbReference type="NCBI Taxonomy" id="2606633"/>
    <lineage>
        <taxon>Bacteria</taxon>
        <taxon>Bacillati</taxon>
        <taxon>Bacillota</taxon>
        <taxon>Clostridia</taxon>
        <taxon>Lachnospirales</taxon>
        <taxon>Lachnospiraceae</taxon>
        <taxon>Oliverpabstia</taxon>
    </lineage>
</organism>
<protein>
    <submittedName>
        <fullName evidence="9">AEC family transporter</fullName>
    </submittedName>
</protein>
<keyword evidence="10" id="KW-1185">Reference proteome</keyword>
<keyword evidence="6 8" id="KW-1133">Transmembrane helix</keyword>
<dbReference type="Gene3D" id="1.20.1530.20">
    <property type="match status" value="1"/>
</dbReference>
<evidence type="ECO:0000256" key="6">
    <source>
        <dbReference type="ARBA" id="ARBA00022989"/>
    </source>
</evidence>